<evidence type="ECO:0000256" key="5">
    <source>
        <dbReference type="ARBA" id="ARBA00022989"/>
    </source>
</evidence>
<evidence type="ECO:0000313" key="10">
    <source>
        <dbReference type="EMBL" id="BBL04106.1"/>
    </source>
</evidence>
<sequence length="391" mass="42370">MSRIAVVSVAVSVAVMLVALAVILGFKREVTARMVGFSAPVEVIDGAGIYAAESRPVAATARFEALLRAVDGVQRATPYAVKSGIVRTRDAMEGVALKGVDGSYDWSFFAGRLTEGRLPRVGDSLRTKELLLSARTARLLGVHAGDKVEMLFVAGDERPRRDRFKVSGLYSTGMEELERTALTDLRNVQRLSGWSSGEVSGYDLFLGDVRQADRLAEAVNDALLRSDLPETDGVVAVSVGERYPAVFDWLKAHDVNAAVVIAVMVAVAFFNMASALLILVLERTRMIGLLKAMGMENRRIRRIFLYRAAFIVGRGLLWGNLAAGLLCWLQARFHLLRLDPAGYMLSEVPVAVSAGWWLAVDVAAAGAILALLLVPAAFVARIRPDEAIKTD</sequence>
<accession>A0A4Y1WV34</accession>
<evidence type="ECO:0000256" key="7">
    <source>
        <dbReference type="SAM" id="Phobius"/>
    </source>
</evidence>
<dbReference type="Pfam" id="PF02687">
    <property type="entry name" value="FtsX"/>
    <property type="match status" value="1"/>
</dbReference>
<keyword evidence="6 7" id="KW-0472">Membrane</keyword>
<keyword evidence="4 7" id="KW-0812">Transmembrane</keyword>
<evidence type="ECO:0000313" key="11">
    <source>
        <dbReference type="Proteomes" id="UP000318946"/>
    </source>
</evidence>
<organism evidence="10 11">
    <name type="scientific">Alistipes communis</name>
    <dbReference type="NCBI Taxonomy" id="2585118"/>
    <lineage>
        <taxon>Bacteria</taxon>
        <taxon>Pseudomonadati</taxon>
        <taxon>Bacteroidota</taxon>
        <taxon>Bacteroidia</taxon>
        <taxon>Bacteroidales</taxon>
        <taxon>Rikenellaceae</taxon>
        <taxon>Alistipes</taxon>
    </lineage>
</organism>
<dbReference type="InterPro" id="IPR025857">
    <property type="entry name" value="MacB_PCD"/>
</dbReference>
<dbReference type="GO" id="GO:0044874">
    <property type="term" value="P:lipoprotein localization to outer membrane"/>
    <property type="evidence" value="ECO:0007669"/>
    <property type="project" value="TreeGrafter"/>
</dbReference>
<evidence type="ECO:0000256" key="6">
    <source>
        <dbReference type="ARBA" id="ARBA00023136"/>
    </source>
</evidence>
<dbReference type="EMBL" id="AP019735">
    <property type="protein sequence ID" value="BBL04106.1"/>
    <property type="molecule type" value="Genomic_DNA"/>
</dbReference>
<dbReference type="PANTHER" id="PTHR30489">
    <property type="entry name" value="LIPOPROTEIN-RELEASING SYSTEM TRANSMEMBRANE PROTEIN LOLE"/>
    <property type="match status" value="1"/>
</dbReference>
<keyword evidence="11" id="KW-1185">Reference proteome</keyword>
<dbReference type="InterPro" id="IPR003838">
    <property type="entry name" value="ABC3_permease_C"/>
</dbReference>
<evidence type="ECO:0000256" key="3">
    <source>
        <dbReference type="ARBA" id="ARBA00022475"/>
    </source>
</evidence>
<comment type="similarity">
    <text evidence="2">Belongs to the ABC-4 integral membrane protein family. LolC/E subfamily.</text>
</comment>
<dbReference type="GO" id="GO:0098797">
    <property type="term" value="C:plasma membrane protein complex"/>
    <property type="evidence" value="ECO:0007669"/>
    <property type="project" value="TreeGrafter"/>
</dbReference>
<evidence type="ECO:0000256" key="1">
    <source>
        <dbReference type="ARBA" id="ARBA00004651"/>
    </source>
</evidence>
<feature type="transmembrane region" description="Helical" evidence="7">
    <location>
        <begin position="303"/>
        <end position="331"/>
    </location>
</feature>
<evidence type="ECO:0000256" key="4">
    <source>
        <dbReference type="ARBA" id="ARBA00022692"/>
    </source>
</evidence>
<dbReference type="AlphaFoldDB" id="A0A4Y1WV34"/>
<comment type="subcellular location">
    <subcellularLocation>
        <location evidence="1">Cell membrane</location>
        <topology evidence="1">Multi-pass membrane protein</topology>
    </subcellularLocation>
</comment>
<dbReference type="Pfam" id="PF12704">
    <property type="entry name" value="MacB_PCD"/>
    <property type="match status" value="1"/>
</dbReference>
<feature type="domain" description="ABC3 transporter permease C-terminal" evidence="8">
    <location>
        <begin position="259"/>
        <end position="382"/>
    </location>
</feature>
<proteinExistence type="inferred from homology"/>
<evidence type="ECO:0000256" key="2">
    <source>
        <dbReference type="ARBA" id="ARBA00005236"/>
    </source>
</evidence>
<keyword evidence="5 7" id="KW-1133">Transmembrane helix</keyword>
<feature type="domain" description="MacB-like periplasmic core" evidence="9">
    <location>
        <begin position="4"/>
        <end position="218"/>
    </location>
</feature>
<feature type="transmembrane region" description="Helical" evidence="7">
    <location>
        <begin position="257"/>
        <end position="282"/>
    </location>
</feature>
<name>A0A4Y1WV34_9BACT</name>
<reference evidence="11" key="1">
    <citation type="submission" date="2019-06" db="EMBL/GenBank/DDBJ databases">
        <title>Alistipes onderdonkii subsp. vulgaris subsp. nov., Alistipes dispar sp. nov. and Alistipes communis sp. nov., isolated from human faeces, and creation of Alistipes onderdonkii subsp. onderdonkii subsp. nov.</title>
        <authorList>
            <person name="Sakamoto M."/>
            <person name="Ikeyama N."/>
            <person name="Ogata Y."/>
            <person name="Suda W."/>
            <person name="Iino T."/>
            <person name="Hattori M."/>
            <person name="Ohkuma M."/>
        </authorList>
    </citation>
    <scope>NUCLEOTIDE SEQUENCE [LARGE SCALE GENOMIC DNA]</scope>
    <source>
        <strain evidence="11">5CBH24</strain>
    </source>
</reference>
<feature type="transmembrane region" description="Helical" evidence="7">
    <location>
        <begin position="354"/>
        <end position="380"/>
    </location>
</feature>
<evidence type="ECO:0000259" key="9">
    <source>
        <dbReference type="Pfam" id="PF12704"/>
    </source>
</evidence>
<dbReference type="Proteomes" id="UP000318946">
    <property type="component" value="Chromosome"/>
</dbReference>
<dbReference type="KEGG" id="acou:A5CBH24_14190"/>
<dbReference type="InterPro" id="IPR051447">
    <property type="entry name" value="Lipoprotein-release_system"/>
</dbReference>
<gene>
    <name evidence="10" type="ORF">A5CBH24_14190</name>
</gene>
<evidence type="ECO:0000259" key="8">
    <source>
        <dbReference type="Pfam" id="PF02687"/>
    </source>
</evidence>
<protein>
    <submittedName>
        <fullName evidence="10">ABC transporter permease</fullName>
    </submittedName>
</protein>
<keyword evidence="3" id="KW-1003">Cell membrane</keyword>
<dbReference type="PANTHER" id="PTHR30489:SF0">
    <property type="entry name" value="LIPOPROTEIN-RELEASING SYSTEM TRANSMEMBRANE PROTEIN LOLE"/>
    <property type="match status" value="1"/>
</dbReference>